<dbReference type="Proteomes" id="UP000507979">
    <property type="component" value="Unassembled WGS sequence"/>
</dbReference>
<feature type="domain" description="KilA-N" evidence="1">
    <location>
        <begin position="4"/>
        <end position="108"/>
    </location>
</feature>
<dbReference type="InterPro" id="IPR017880">
    <property type="entry name" value="KilA_N"/>
</dbReference>
<dbReference type="Pfam" id="PF04383">
    <property type="entry name" value="KilA-N"/>
    <property type="match status" value="1"/>
</dbReference>
<dbReference type="InterPro" id="IPR036887">
    <property type="entry name" value="HTH_APSES_sf"/>
</dbReference>
<protein>
    <recommendedName>
        <fullName evidence="1">KilA-N domain-containing protein</fullName>
    </recommendedName>
</protein>
<dbReference type="SMART" id="SM01252">
    <property type="entry name" value="KilA-N"/>
    <property type="match status" value="1"/>
</dbReference>
<accession>A0A6J4ZHM7</accession>
<evidence type="ECO:0000259" key="1">
    <source>
        <dbReference type="PROSITE" id="PS51301"/>
    </source>
</evidence>
<dbReference type="EMBL" id="CADIJR010000002">
    <property type="protein sequence ID" value="CAB3627501.1"/>
    <property type="molecule type" value="Genomic_DNA"/>
</dbReference>
<dbReference type="PROSITE" id="PS51301">
    <property type="entry name" value="KILA_N"/>
    <property type="match status" value="1"/>
</dbReference>
<proteinExistence type="predicted"/>
<keyword evidence="3" id="KW-1185">Reference proteome</keyword>
<dbReference type="GeneID" id="92896276"/>
<organism evidence="2 3">
    <name type="scientific">Achromobacter insuavis</name>
    <dbReference type="NCBI Taxonomy" id="1287735"/>
    <lineage>
        <taxon>Bacteria</taxon>
        <taxon>Pseudomonadati</taxon>
        <taxon>Pseudomonadota</taxon>
        <taxon>Betaproteobacteria</taxon>
        <taxon>Burkholderiales</taxon>
        <taxon>Alcaligenaceae</taxon>
        <taxon>Achromobacter</taxon>
    </lineage>
</organism>
<evidence type="ECO:0000313" key="2">
    <source>
        <dbReference type="EMBL" id="CAB3627501.1"/>
    </source>
</evidence>
<reference evidence="2 3" key="1">
    <citation type="submission" date="2020-04" db="EMBL/GenBank/DDBJ databases">
        <authorList>
            <person name="De Canck E."/>
        </authorList>
    </citation>
    <scope>NUCLEOTIDE SEQUENCE [LARGE SCALE GENOMIC DNA]</scope>
    <source>
        <strain evidence="2 3">LMG 26845</strain>
    </source>
</reference>
<sequence length="226" mass="24270">MPNALIIEQYEGLPVQFMGDGWFNATGPAKRHGKKPAHWLALPGTKSYMAALGKALGFEVGFPDIKLIRTSKVRGQAGTWLHPKLAVPFARWLSDDFAVWCDLKIDAIARGGSAQPDPNALSTVADREPLYLLAIQIMVKHGLSLPVIYRALAHFAGVESFKAMLLGHIAQAGGFGGAILAGTDSGAQWRQLESNRIAITGHPSQSKLDLGPLVLGSYRAREAAHA</sequence>
<dbReference type="SUPFAM" id="SSF54616">
    <property type="entry name" value="DNA-binding domain of Mlu1-box binding protein MBP1"/>
    <property type="match status" value="1"/>
</dbReference>
<gene>
    <name evidence="2" type="ORF">LMG26845_00440</name>
</gene>
<dbReference type="InterPro" id="IPR018004">
    <property type="entry name" value="KilA/APSES_HTH"/>
</dbReference>
<dbReference type="RefSeq" id="WP_054435104.1">
    <property type="nucleotide sequence ID" value="NZ_CADIJR010000002.1"/>
</dbReference>
<name>A0A6J4ZHM7_9BURK</name>
<evidence type="ECO:0000313" key="3">
    <source>
        <dbReference type="Proteomes" id="UP000507979"/>
    </source>
</evidence>
<dbReference type="AlphaFoldDB" id="A0A6J4ZHM7"/>
<dbReference type="GO" id="GO:0003677">
    <property type="term" value="F:DNA binding"/>
    <property type="evidence" value="ECO:0007669"/>
    <property type="project" value="InterPro"/>
</dbReference>